<reference evidence="1" key="1">
    <citation type="submission" date="2018-02" db="EMBL/GenBank/DDBJ databases">
        <title>Rhizophora mucronata_Transcriptome.</title>
        <authorList>
            <person name="Meera S.P."/>
            <person name="Sreeshan A."/>
            <person name="Augustine A."/>
        </authorList>
    </citation>
    <scope>NUCLEOTIDE SEQUENCE</scope>
    <source>
        <tissue evidence="1">Leaf</tissue>
    </source>
</reference>
<dbReference type="AlphaFoldDB" id="A0A2P2PM59"/>
<accession>A0A2P2PM59</accession>
<organism evidence="1">
    <name type="scientific">Rhizophora mucronata</name>
    <name type="common">Asiatic mangrove</name>
    <dbReference type="NCBI Taxonomy" id="61149"/>
    <lineage>
        <taxon>Eukaryota</taxon>
        <taxon>Viridiplantae</taxon>
        <taxon>Streptophyta</taxon>
        <taxon>Embryophyta</taxon>
        <taxon>Tracheophyta</taxon>
        <taxon>Spermatophyta</taxon>
        <taxon>Magnoliopsida</taxon>
        <taxon>eudicotyledons</taxon>
        <taxon>Gunneridae</taxon>
        <taxon>Pentapetalae</taxon>
        <taxon>rosids</taxon>
        <taxon>fabids</taxon>
        <taxon>Malpighiales</taxon>
        <taxon>Rhizophoraceae</taxon>
        <taxon>Rhizophora</taxon>
    </lineage>
</organism>
<dbReference type="EMBL" id="GGEC01075267">
    <property type="protein sequence ID" value="MBX55751.1"/>
    <property type="molecule type" value="Transcribed_RNA"/>
</dbReference>
<evidence type="ECO:0000313" key="1">
    <source>
        <dbReference type="EMBL" id="MBX55751.1"/>
    </source>
</evidence>
<name>A0A2P2PM59_RHIMU</name>
<proteinExistence type="predicted"/>
<protein>
    <submittedName>
        <fullName evidence="1">Uncharacterized protein</fullName>
    </submittedName>
</protein>
<sequence length="26" mass="2761">MAEVVAAETAEEMLVVVKLMQLMAPG</sequence>